<dbReference type="EMBL" id="JBBPFD010000009">
    <property type="protein sequence ID" value="KAK7913131.1"/>
    <property type="molecule type" value="Genomic_DNA"/>
</dbReference>
<dbReference type="InterPro" id="IPR036388">
    <property type="entry name" value="WH-like_DNA-bd_sf"/>
</dbReference>
<dbReference type="GO" id="GO:0005634">
    <property type="term" value="C:nucleus"/>
    <property type="evidence" value="ECO:0007669"/>
    <property type="project" value="UniProtKB-SubCell"/>
</dbReference>
<keyword evidence="11" id="KW-0732">Signal</keyword>
<evidence type="ECO:0000256" key="7">
    <source>
        <dbReference type="ARBA" id="ARBA00023163"/>
    </source>
</evidence>
<reference evidence="15" key="1">
    <citation type="submission" date="2024-04" db="EMBL/GenBank/DDBJ databases">
        <title>Salinicola lusitanus LLJ914,a marine bacterium isolated from the Okinawa Trough.</title>
        <authorList>
            <person name="Li J."/>
        </authorList>
    </citation>
    <scope>NUCLEOTIDE SEQUENCE [LARGE SCALE GENOMIC DNA]</scope>
</reference>
<keyword evidence="5" id="KW-0238">DNA-binding</keyword>
<organism evidence="14 15">
    <name type="scientific">Mugilogobius chulae</name>
    <name type="common">yellowstripe goby</name>
    <dbReference type="NCBI Taxonomy" id="88201"/>
    <lineage>
        <taxon>Eukaryota</taxon>
        <taxon>Metazoa</taxon>
        <taxon>Chordata</taxon>
        <taxon>Craniata</taxon>
        <taxon>Vertebrata</taxon>
        <taxon>Euteleostomi</taxon>
        <taxon>Actinopterygii</taxon>
        <taxon>Neopterygii</taxon>
        <taxon>Teleostei</taxon>
        <taxon>Neoteleostei</taxon>
        <taxon>Acanthomorphata</taxon>
        <taxon>Gobiaria</taxon>
        <taxon>Gobiiformes</taxon>
        <taxon>Gobioidei</taxon>
        <taxon>Gobiidae</taxon>
        <taxon>Gobionellinae</taxon>
        <taxon>Mugilogobius</taxon>
    </lineage>
</organism>
<dbReference type="PANTHER" id="PTHR11949:SF50">
    <property type="entry name" value="INTERFERON REGULATORY FACTOR"/>
    <property type="match status" value="1"/>
</dbReference>
<dbReference type="GO" id="GO:0002376">
    <property type="term" value="P:immune system process"/>
    <property type="evidence" value="ECO:0007669"/>
    <property type="project" value="TreeGrafter"/>
</dbReference>
<keyword evidence="2" id="KW-1017">Isopeptide bond</keyword>
<evidence type="ECO:0000256" key="6">
    <source>
        <dbReference type="ARBA" id="ARBA00023159"/>
    </source>
</evidence>
<dbReference type="PROSITE" id="PS50853">
    <property type="entry name" value="FN3"/>
    <property type="match status" value="1"/>
</dbReference>
<dbReference type="Pfam" id="PF00605">
    <property type="entry name" value="IRF"/>
    <property type="match status" value="1"/>
</dbReference>
<dbReference type="FunFam" id="1.10.10.10:FF:000065">
    <property type="entry name" value="Interferon regulatory factor"/>
    <property type="match status" value="1"/>
</dbReference>
<dbReference type="GO" id="GO:0000981">
    <property type="term" value="F:DNA-binding transcription factor activity, RNA polymerase II-specific"/>
    <property type="evidence" value="ECO:0007669"/>
    <property type="project" value="TreeGrafter"/>
</dbReference>
<dbReference type="PROSITE" id="PS51507">
    <property type="entry name" value="IRF_2"/>
    <property type="match status" value="1"/>
</dbReference>
<evidence type="ECO:0000259" key="12">
    <source>
        <dbReference type="PROSITE" id="PS50853"/>
    </source>
</evidence>
<feature type="domain" description="IRF tryptophan pentad repeat" evidence="13">
    <location>
        <begin position="445"/>
        <end position="553"/>
    </location>
</feature>
<accession>A0AAW0NZN9</accession>
<evidence type="ECO:0000256" key="11">
    <source>
        <dbReference type="SAM" id="SignalP"/>
    </source>
</evidence>
<name>A0AAW0NZN9_9GOBI</name>
<dbReference type="InterPro" id="IPR019817">
    <property type="entry name" value="Interferon_reg_fac_CS"/>
</dbReference>
<dbReference type="InterPro" id="IPR003961">
    <property type="entry name" value="FN3_dom"/>
</dbReference>
<evidence type="ECO:0000313" key="15">
    <source>
        <dbReference type="Proteomes" id="UP001460270"/>
    </source>
</evidence>
<feature type="region of interest" description="Disordered" evidence="9">
    <location>
        <begin position="368"/>
        <end position="389"/>
    </location>
</feature>
<feature type="region of interest" description="Disordered" evidence="9">
    <location>
        <begin position="557"/>
        <end position="580"/>
    </location>
</feature>
<dbReference type="SMART" id="SM00348">
    <property type="entry name" value="IRF"/>
    <property type="match status" value="1"/>
</dbReference>
<dbReference type="GO" id="GO:0000978">
    <property type="term" value="F:RNA polymerase II cis-regulatory region sequence-specific DNA binding"/>
    <property type="evidence" value="ECO:0007669"/>
    <property type="project" value="TreeGrafter"/>
</dbReference>
<comment type="subcellular location">
    <subcellularLocation>
        <location evidence="1">Nucleus</location>
    </subcellularLocation>
</comment>
<evidence type="ECO:0000256" key="10">
    <source>
        <dbReference type="SAM" id="Phobius"/>
    </source>
</evidence>
<evidence type="ECO:0000259" key="13">
    <source>
        <dbReference type="PROSITE" id="PS51507"/>
    </source>
</evidence>
<dbReference type="InterPro" id="IPR001346">
    <property type="entry name" value="Interferon_reg_fact_DNA-bd_dom"/>
</dbReference>
<keyword evidence="10" id="KW-0812">Transmembrane</keyword>
<dbReference type="SUPFAM" id="SSF49265">
    <property type="entry name" value="Fibronectin type III"/>
    <property type="match status" value="1"/>
</dbReference>
<evidence type="ECO:0000256" key="9">
    <source>
        <dbReference type="SAM" id="MobiDB-lite"/>
    </source>
</evidence>
<dbReference type="InterPro" id="IPR036116">
    <property type="entry name" value="FN3_sf"/>
</dbReference>
<dbReference type="PRINTS" id="PR00267">
    <property type="entry name" value="INTFRNREGFCT"/>
</dbReference>
<keyword evidence="10" id="KW-1133">Transmembrane helix</keyword>
<feature type="domain" description="Fibronectin type-III" evidence="12">
    <location>
        <begin position="105"/>
        <end position="203"/>
    </location>
</feature>
<protein>
    <submittedName>
        <fullName evidence="14">Uncharacterized protein</fullName>
    </submittedName>
</protein>
<evidence type="ECO:0000256" key="3">
    <source>
        <dbReference type="ARBA" id="ARBA00022843"/>
    </source>
</evidence>
<dbReference type="Gene3D" id="1.10.10.10">
    <property type="entry name" value="Winged helix-like DNA-binding domain superfamily/Winged helix DNA-binding domain"/>
    <property type="match status" value="1"/>
</dbReference>
<feature type="transmembrane region" description="Helical" evidence="10">
    <location>
        <begin position="207"/>
        <end position="231"/>
    </location>
</feature>
<keyword evidence="15" id="KW-1185">Reference proteome</keyword>
<evidence type="ECO:0000256" key="1">
    <source>
        <dbReference type="ARBA" id="ARBA00004123"/>
    </source>
</evidence>
<keyword evidence="8" id="KW-0539">Nucleus</keyword>
<dbReference type="Proteomes" id="UP001460270">
    <property type="component" value="Unassembled WGS sequence"/>
</dbReference>
<feature type="chain" id="PRO_5043911945" evidence="11">
    <location>
        <begin position="19"/>
        <end position="687"/>
    </location>
</feature>
<keyword evidence="10" id="KW-0472">Membrane</keyword>
<keyword evidence="7" id="KW-0804">Transcription</keyword>
<dbReference type="Gene3D" id="2.60.40.10">
    <property type="entry name" value="Immunoglobulins"/>
    <property type="match status" value="1"/>
</dbReference>
<dbReference type="SUPFAM" id="SSF46785">
    <property type="entry name" value="Winged helix' DNA-binding domain"/>
    <property type="match status" value="1"/>
</dbReference>
<evidence type="ECO:0000256" key="8">
    <source>
        <dbReference type="ARBA" id="ARBA00023242"/>
    </source>
</evidence>
<dbReference type="CDD" id="cd00103">
    <property type="entry name" value="IRF"/>
    <property type="match status" value="1"/>
</dbReference>
<comment type="caution">
    <text evidence="14">The sequence shown here is derived from an EMBL/GenBank/DDBJ whole genome shotgun (WGS) entry which is preliminary data.</text>
</comment>
<proteinExistence type="predicted"/>
<keyword evidence="6" id="KW-0010">Activator</keyword>
<dbReference type="PROSITE" id="PS00601">
    <property type="entry name" value="IRF_1"/>
    <property type="match status" value="1"/>
</dbReference>
<evidence type="ECO:0000256" key="4">
    <source>
        <dbReference type="ARBA" id="ARBA00023015"/>
    </source>
</evidence>
<keyword evidence="3" id="KW-0832">Ubl conjugation</keyword>
<dbReference type="PANTHER" id="PTHR11949">
    <property type="entry name" value="INTERFERON REGULATORY FACTOR"/>
    <property type="match status" value="1"/>
</dbReference>
<sequence>MLHLMLLIVGVILFETSGLSLYCTNDYDTLMSCHIDEQNCPHFRMTLLHTETNETKTCDFGPCTKGCCCEITTSLLIIDDAFDATVYKDGQPVHSETIEVDKTIKPHTPSIIAVKKLNKMYQVTWKTNARTSILDELLATVIYQKEGDTPKISEDLNVNTIEEMNHWEIGLEPSTTYVFSVKTRRYNVSSDTSEKMKFTTDPSQNGALIAVIVSLCVCAIVLSGVAFVCIIELKGKLWDTVKDEKPTLLDIKPKKEVILKPESLSIYSLSVESLIQKDNLMLSKESLTDSSGQSVQTSGISSGSLDYANTEPIDIEACLLEALKTDLPMFSLCMNTSAGSKQNCMVSADWAPASPLAFENNSYILTQSSKSSDDEQVPGDSGYHSSDTPPLQDFIIADHVLIMETDMSYQPCTQSEDASNASDSHNSLPVIYGQGSFKNMQHQGRLRLRAWLEEQIHSGKYPGVRWLDKPAQIFQIPWKHAARHGWSIDRDATLFRSWAMHTGRYEPGRDKPDPKTWKANFRCALNSLSDIYELREHSKKKGTNAYRVYRMMPNKQTLRRRRGQRSNRSVANRDNDRCPTQLWQTPSIKSTPDSWQKDIFSGPSSHATANDEKEQKEAVFKLMDHLNNSDSWSHMCETRTWKTNSFENHWHWPAEDFTQQTESYNELFPNYIRDLNDWSPYNQTVMQ</sequence>
<evidence type="ECO:0000256" key="2">
    <source>
        <dbReference type="ARBA" id="ARBA00022499"/>
    </source>
</evidence>
<evidence type="ECO:0000313" key="14">
    <source>
        <dbReference type="EMBL" id="KAK7913131.1"/>
    </source>
</evidence>
<dbReference type="InterPro" id="IPR036390">
    <property type="entry name" value="WH_DNA-bd_sf"/>
</dbReference>
<feature type="signal peptide" evidence="11">
    <location>
        <begin position="1"/>
        <end position="18"/>
    </location>
</feature>
<dbReference type="InterPro" id="IPR013783">
    <property type="entry name" value="Ig-like_fold"/>
</dbReference>
<dbReference type="AlphaFoldDB" id="A0AAW0NZN9"/>
<keyword evidence="4" id="KW-0805">Transcription regulation</keyword>
<gene>
    <name evidence="14" type="ORF">WMY93_013342</name>
</gene>
<evidence type="ECO:0000256" key="5">
    <source>
        <dbReference type="ARBA" id="ARBA00023125"/>
    </source>
</evidence>